<evidence type="ECO:0000256" key="1">
    <source>
        <dbReference type="SAM" id="MobiDB-lite"/>
    </source>
</evidence>
<dbReference type="EMBL" id="JAAAHW010003229">
    <property type="protein sequence ID" value="KAF9986465.1"/>
    <property type="molecule type" value="Genomic_DNA"/>
</dbReference>
<dbReference type="Proteomes" id="UP000749646">
    <property type="component" value="Unassembled WGS sequence"/>
</dbReference>
<dbReference type="AlphaFoldDB" id="A0A9P6MB13"/>
<organism evidence="2 3">
    <name type="scientific">Modicella reniformis</name>
    <dbReference type="NCBI Taxonomy" id="1440133"/>
    <lineage>
        <taxon>Eukaryota</taxon>
        <taxon>Fungi</taxon>
        <taxon>Fungi incertae sedis</taxon>
        <taxon>Mucoromycota</taxon>
        <taxon>Mortierellomycotina</taxon>
        <taxon>Mortierellomycetes</taxon>
        <taxon>Mortierellales</taxon>
        <taxon>Mortierellaceae</taxon>
        <taxon>Modicella</taxon>
    </lineage>
</organism>
<feature type="compositionally biased region" description="Polar residues" evidence="1">
    <location>
        <begin position="57"/>
        <end position="71"/>
    </location>
</feature>
<evidence type="ECO:0000313" key="3">
    <source>
        <dbReference type="Proteomes" id="UP000749646"/>
    </source>
</evidence>
<gene>
    <name evidence="2" type="ORF">BGZ65_007519</name>
</gene>
<keyword evidence="3" id="KW-1185">Reference proteome</keyword>
<accession>A0A9P6MB13</accession>
<evidence type="ECO:0000313" key="2">
    <source>
        <dbReference type="EMBL" id="KAF9986465.1"/>
    </source>
</evidence>
<proteinExistence type="predicted"/>
<sequence>MLDIETFRTLANHKPYYTLGPKFDQAVIDWLLSAPGDVLSKVAPSVHGAPASYVTHGRNQGSQMPTSTGKGVSTYERSLRRTSHLKRSENNQKKPLGMDPSLDMDLSLAMDPPLLEYAHVSSAEYPNGDVQYSQAIDESDTYHDSHSVGRAMLTYGHNHRTINKSCMGALLKIIHDDRVKTIRFTHQGIHNHAKPHPIRPTLEAKRKLTELVMNAPEA</sequence>
<dbReference type="OrthoDB" id="2445046at2759"/>
<name>A0A9P6MB13_9FUNG</name>
<feature type="region of interest" description="Disordered" evidence="1">
    <location>
        <begin position="53"/>
        <end position="100"/>
    </location>
</feature>
<protein>
    <submittedName>
        <fullName evidence="2">Uncharacterized protein</fullName>
    </submittedName>
</protein>
<comment type="caution">
    <text evidence="2">The sequence shown here is derived from an EMBL/GenBank/DDBJ whole genome shotgun (WGS) entry which is preliminary data.</text>
</comment>
<reference evidence="2" key="1">
    <citation type="journal article" date="2020" name="Fungal Divers.">
        <title>Resolving the Mortierellaceae phylogeny through synthesis of multi-gene phylogenetics and phylogenomics.</title>
        <authorList>
            <person name="Vandepol N."/>
            <person name="Liber J."/>
            <person name="Desiro A."/>
            <person name="Na H."/>
            <person name="Kennedy M."/>
            <person name="Barry K."/>
            <person name="Grigoriev I.V."/>
            <person name="Miller A.N."/>
            <person name="O'Donnell K."/>
            <person name="Stajich J.E."/>
            <person name="Bonito G."/>
        </authorList>
    </citation>
    <scope>NUCLEOTIDE SEQUENCE</scope>
    <source>
        <strain evidence="2">MES-2147</strain>
    </source>
</reference>